<keyword evidence="3" id="KW-0804">Transcription</keyword>
<keyword evidence="2" id="KW-0238">DNA-binding</keyword>
<name>A0A172YF31_9GAMM</name>
<accession>A0A172YF31</accession>
<evidence type="ECO:0000313" key="5">
    <source>
        <dbReference type="EMBL" id="ANF57807.1"/>
    </source>
</evidence>
<reference evidence="5 6" key="1">
    <citation type="submission" date="2016-04" db="EMBL/GenBank/DDBJ databases">
        <title>Complete Genome Sequence of Halotalea alkalilenta IHB B 13600.</title>
        <authorList>
            <person name="Swarnkar M.K."/>
            <person name="Sharma A."/>
            <person name="Kaushal K."/>
            <person name="Soni R."/>
            <person name="Rana S."/>
            <person name="Singh A.K."/>
            <person name="Gulati A."/>
        </authorList>
    </citation>
    <scope>NUCLEOTIDE SEQUENCE [LARGE SCALE GENOMIC DNA]</scope>
    <source>
        <strain evidence="5 6">IHB B 13600</strain>
    </source>
</reference>
<gene>
    <name evidence="5" type="ORF">A5892_10305</name>
</gene>
<dbReference type="SMART" id="SM00347">
    <property type="entry name" value="HTH_MARR"/>
    <property type="match status" value="1"/>
</dbReference>
<dbReference type="PANTHER" id="PTHR42756">
    <property type="entry name" value="TRANSCRIPTIONAL REGULATOR, MARR"/>
    <property type="match status" value="1"/>
</dbReference>
<evidence type="ECO:0000313" key="6">
    <source>
        <dbReference type="Proteomes" id="UP000077875"/>
    </source>
</evidence>
<sequence length="151" mass="17349">MIDLDRFSQRPLGMRLAMLVRHWRAAIDERMQPLGLTQSRWALLFQLEHLGDGAIQSSLAAALGIELPSLMRTLEQLEAEGLIMRTRSAEDRRARCVALTQQGRERLNAARSVEARVQRELLSGLDDEERRLLDRLIEHLTINLADLRRDD</sequence>
<dbReference type="PROSITE" id="PS01117">
    <property type="entry name" value="HTH_MARR_1"/>
    <property type="match status" value="1"/>
</dbReference>
<feature type="domain" description="HTH marR-type" evidence="4">
    <location>
        <begin position="9"/>
        <end position="142"/>
    </location>
</feature>
<evidence type="ECO:0000256" key="3">
    <source>
        <dbReference type="ARBA" id="ARBA00023163"/>
    </source>
</evidence>
<dbReference type="AlphaFoldDB" id="A0A172YF31"/>
<dbReference type="SUPFAM" id="SSF46785">
    <property type="entry name" value="Winged helix' DNA-binding domain"/>
    <property type="match status" value="1"/>
</dbReference>
<dbReference type="InterPro" id="IPR023187">
    <property type="entry name" value="Tscrpt_reg_MarR-type_CS"/>
</dbReference>
<dbReference type="NCBIfam" id="NF002926">
    <property type="entry name" value="PRK03573.1"/>
    <property type="match status" value="1"/>
</dbReference>
<organism evidence="5 6">
    <name type="scientific">Halotalea alkalilenta</name>
    <dbReference type="NCBI Taxonomy" id="376489"/>
    <lineage>
        <taxon>Bacteria</taxon>
        <taxon>Pseudomonadati</taxon>
        <taxon>Pseudomonadota</taxon>
        <taxon>Gammaproteobacteria</taxon>
        <taxon>Oceanospirillales</taxon>
        <taxon>Halomonadaceae</taxon>
        <taxon>Halotalea</taxon>
    </lineage>
</organism>
<dbReference type="STRING" id="376489.A5892_10305"/>
<dbReference type="PROSITE" id="PS50995">
    <property type="entry name" value="HTH_MARR_2"/>
    <property type="match status" value="1"/>
</dbReference>
<keyword evidence="6" id="KW-1185">Reference proteome</keyword>
<dbReference type="InterPro" id="IPR000835">
    <property type="entry name" value="HTH_MarR-typ"/>
</dbReference>
<dbReference type="KEGG" id="haa:A5892_10305"/>
<dbReference type="RefSeq" id="WP_064122732.1">
    <property type="nucleotide sequence ID" value="NZ_CP015243.1"/>
</dbReference>
<dbReference type="InterPro" id="IPR036388">
    <property type="entry name" value="WH-like_DNA-bd_sf"/>
</dbReference>
<evidence type="ECO:0000259" key="4">
    <source>
        <dbReference type="PROSITE" id="PS50995"/>
    </source>
</evidence>
<dbReference type="PANTHER" id="PTHR42756:SF1">
    <property type="entry name" value="TRANSCRIPTIONAL REPRESSOR OF EMRAB OPERON"/>
    <property type="match status" value="1"/>
</dbReference>
<dbReference type="GO" id="GO:0003700">
    <property type="term" value="F:DNA-binding transcription factor activity"/>
    <property type="evidence" value="ECO:0007669"/>
    <property type="project" value="InterPro"/>
</dbReference>
<dbReference type="PRINTS" id="PR00598">
    <property type="entry name" value="HTHMARR"/>
</dbReference>
<evidence type="ECO:0000256" key="2">
    <source>
        <dbReference type="ARBA" id="ARBA00023125"/>
    </source>
</evidence>
<dbReference type="Gene3D" id="1.10.10.10">
    <property type="entry name" value="Winged helix-like DNA-binding domain superfamily/Winged helix DNA-binding domain"/>
    <property type="match status" value="1"/>
</dbReference>
<keyword evidence="1" id="KW-0805">Transcription regulation</keyword>
<dbReference type="Proteomes" id="UP000077875">
    <property type="component" value="Chromosome"/>
</dbReference>
<protein>
    <recommendedName>
        <fullName evidence="4">HTH marR-type domain-containing protein</fullName>
    </recommendedName>
</protein>
<evidence type="ECO:0000256" key="1">
    <source>
        <dbReference type="ARBA" id="ARBA00023015"/>
    </source>
</evidence>
<dbReference type="InterPro" id="IPR036390">
    <property type="entry name" value="WH_DNA-bd_sf"/>
</dbReference>
<dbReference type="Pfam" id="PF01047">
    <property type="entry name" value="MarR"/>
    <property type="match status" value="1"/>
</dbReference>
<dbReference type="EMBL" id="CP015243">
    <property type="protein sequence ID" value="ANF57807.1"/>
    <property type="molecule type" value="Genomic_DNA"/>
</dbReference>
<proteinExistence type="predicted"/>
<dbReference type="GO" id="GO:0003677">
    <property type="term" value="F:DNA binding"/>
    <property type="evidence" value="ECO:0007669"/>
    <property type="project" value="UniProtKB-KW"/>
</dbReference>